<organism evidence="1 2">
    <name type="scientific">Candidatus Wolfebacteria bacterium GW2011_GWB1_41_12</name>
    <dbReference type="NCBI Taxonomy" id="1619006"/>
    <lineage>
        <taxon>Bacteria</taxon>
        <taxon>Candidatus Wolfeibacteriota</taxon>
    </lineage>
</organism>
<proteinExistence type="predicted"/>
<comment type="caution">
    <text evidence="1">The sequence shown here is derived from an EMBL/GenBank/DDBJ whole genome shotgun (WGS) entry which is preliminary data.</text>
</comment>
<gene>
    <name evidence="1" type="ORF">UU38_C0001G0146</name>
</gene>
<dbReference type="AlphaFoldDB" id="A0A0G0UKG2"/>
<sequence length="66" mass="7489">MSTQIEKEVEIKTNEGFNLVFHKKTGNEIGLHPFSRPKDKPDAILSAMVVEGARRKAEKLFLYSRG</sequence>
<protein>
    <submittedName>
        <fullName evidence="1">Uncharacterized protein</fullName>
    </submittedName>
</protein>
<reference evidence="1 2" key="1">
    <citation type="journal article" date="2015" name="Nature">
        <title>rRNA introns, odd ribosomes, and small enigmatic genomes across a large radiation of phyla.</title>
        <authorList>
            <person name="Brown C.T."/>
            <person name="Hug L.A."/>
            <person name="Thomas B.C."/>
            <person name="Sharon I."/>
            <person name="Castelle C.J."/>
            <person name="Singh A."/>
            <person name="Wilkins M.J."/>
            <person name="Williams K.H."/>
            <person name="Banfield J.F."/>
        </authorList>
    </citation>
    <scope>NUCLEOTIDE SEQUENCE [LARGE SCALE GENOMIC DNA]</scope>
</reference>
<dbReference type="Proteomes" id="UP000033918">
    <property type="component" value="Unassembled WGS sequence"/>
</dbReference>
<evidence type="ECO:0000313" key="1">
    <source>
        <dbReference type="EMBL" id="KKR89244.1"/>
    </source>
</evidence>
<evidence type="ECO:0000313" key="2">
    <source>
        <dbReference type="Proteomes" id="UP000033918"/>
    </source>
</evidence>
<name>A0A0G0UKG2_9BACT</name>
<accession>A0A0G0UKG2</accession>
<dbReference type="EMBL" id="LCAK01000001">
    <property type="protein sequence ID" value="KKR89244.1"/>
    <property type="molecule type" value="Genomic_DNA"/>
</dbReference>